<dbReference type="AlphaFoldDB" id="A0A2G8JBP3"/>
<keyword evidence="4" id="KW-1185">Reference proteome</keyword>
<proteinExistence type="predicted"/>
<evidence type="ECO:0000313" key="4">
    <source>
        <dbReference type="Proteomes" id="UP000230750"/>
    </source>
</evidence>
<dbReference type="Proteomes" id="UP000230750">
    <property type="component" value="Unassembled WGS sequence"/>
</dbReference>
<feature type="compositionally biased region" description="Polar residues" evidence="2">
    <location>
        <begin position="1"/>
        <end position="10"/>
    </location>
</feature>
<protein>
    <recommendedName>
        <fullName evidence="5">Peptidase aspartic putative domain-containing protein</fullName>
    </recommendedName>
</protein>
<feature type="compositionally biased region" description="Low complexity" evidence="2">
    <location>
        <begin position="350"/>
        <end position="364"/>
    </location>
</feature>
<accession>A0A2G8JBP3</accession>
<evidence type="ECO:0000256" key="1">
    <source>
        <dbReference type="SAM" id="Coils"/>
    </source>
</evidence>
<organism evidence="3 4">
    <name type="scientific">Stichopus japonicus</name>
    <name type="common">Sea cucumber</name>
    <dbReference type="NCBI Taxonomy" id="307972"/>
    <lineage>
        <taxon>Eukaryota</taxon>
        <taxon>Metazoa</taxon>
        <taxon>Echinodermata</taxon>
        <taxon>Eleutherozoa</taxon>
        <taxon>Echinozoa</taxon>
        <taxon>Holothuroidea</taxon>
        <taxon>Aspidochirotacea</taxon>
        <taxon>Aspidochirotida</taxon>
        <taxon>Stichopodidae</taxon>
        <taxon>Apostichopus</taxon>
    </lineage>
</organism>
<dbReference type="OrthoDB" id="5984724at2759"/>
<dbReference type="EMBL" id="MRZV01002712">
    <property type="protein sequence ID" value="PIK33168.1"/>
    <property type="molecule type" value="Genomic_DNA"/>
</dbReference>
<sequence length="639" mass="72735">MEQGSNGSKSNDGEKATPPRDEEAKSSSSSRTSGTSVTSSVRLREAKVKQELARRKKEQAIKERELRRKQMEINERIEDMKLDNEVENADVEAAMWQEEVDVQANGSLRADPIPSAVKQRVDVPKRTEEWCKNWGNHIPETQPGPDPPVFNTNSANNNIVTLQPQMHDLMLMSMNLPKPDIPKFSGDPIDYWSFMNSFDVNVARRLGDDRTTLSYLIQFCTEFVEEQAKISSNVYGKQVGKSQKLLKSGTPPRKYKETRATFATYEGTSDWPKRKVCQLCKGEHDLEECQDFTQKPLVERLTVVKQRGLCFNCLKKNHTARACRSSARCGKADCNWKHNTLLHSERRMNSDSSQPASGQQSGAGLPQERPHEAVVNSNQVKCNNLTSKKRVSLRVLQVRVRYHDREMKTWALLDDGSDVSLFEQSLADDLGINEKMKPFSLTTVNSPGVHRKGMEANIMVKAITEGEEIEISKAWTVDRLPVSDRSIPQKEDINTWPHLKGIALHTANKADIKLLIGCDTPEAFWVLEERTRAKERAIRYKKPLGWTLMGPTSKRNDEPFQVNNIQMDETLHSQVRRFWELDHHIEDCKEGFGHSIEDKRAISIMDDTTRLVEGHSRWSCRGVIVLHPARQSKVCTYQA</sequence>
<feature type="region of interest" description="Disordered" evidence="2">
    <location>
        <begin position="346"/>
        <end position="379"/>
    </location>
</feature>
<gene>
    <name evidence="3" type="ORF">BSL78_30015</name>
</gene>
<evidence type="ECO:0000256" key="2">
    <source>
        <dbReference type="SAM" id="MobiDB-lite"/>
    </source>
</evidence>
<name>A0A2G8JBP3_STIJA</name>
<dbReference type="PANTHER" id="PTHR47331:SF1">
    <property type="entry name" value="GAG-LIKE PROTEIN"/>
    <property type="match status" value="1"/>
</dbReference>
<reference evidence="3 4" key="1">
    <citation type="journal article" date="2017" name="PLoS Biol.">
        <title>The sea cucumber genome provides insights into morphological evolution and visceral regeneration.</title>
        <authorList>
            <person name="Zhang X."/>
            <person name="Sun L."/>
            <person name="Yuan J."/>
            <person name="Sun Y."/>
            <person name="Gao Y."/>
            <person name="Zhang L."/>
            <person name="Li S."/>
            <person name="Dai H."/>
            <person name="Hamel J.F."/>
            <person name="Liu C."/>
            <person name="Yu Y."/>
            <person name="Liu S."/>
            <person name="Lin W."/>
            <person name="Guo K."/>
            <person name="Jin S."/>
            <person name="Xu P."/>
            <person name="Storey K.B."/>
            <person name="Huan P."/>
            <person name="Zhang T."/>
            <person name="Zhou Y."/>
            <person name="Zhang J."/>
            <person name="Lin C."/>
            <person name="Li X."/>
            <person name="Xing L."/>
            <person name="Huo D."/>
            <person name="Sun M."/>
            <person name="Wang L."/>
            <person name="Mercier A."/>
            <person name="Li F."/>
            <person name="Yang H."/>
            <person name="Xiang J."/>
        </authorList>
    </citation>
    <scope>NUCLEOTIDE SEQUENCE [LARGE SCALE GENOMIC DNA]</scope>
    <source>
        <strain evidence="3">Shaxun</strain>
        <tissue evidence="3">Muscle</tissue>
    </source>
</reference>
<feature type="compositionally biased region" description="Basic and acidic residues" evidence="2">
    <location>
        <begin position="11"/>
        <end position="25"/>
    </location>
</feature>
<evidence type="ECO:0000313" key="3">
    <source>
        <dbReference type="EMBL" id="PIK33168.1"/>
    </source>
</evidence>
<keyword evidence="1" id="KW-0175">Coiled coil</keyword>
<comment type="caution">
    <text evidence="3">The sequence shown here is derived from an EMBL/GenBank/DDBJ whole genome shotgun (WGS) entry which is preliminary data.</text>
</comment>
<feature type="coiled-coil region" evidence="1">
    <location>
        <begin position="43"/>
        <end position="83"/>
    </location>
</feature>
<feature type="compositionally biased region" description="Low complexity" evidence="2">
    <location>
        <begin position="26"/>
        <end position="41"/>
    </location>
</feature>
<evidence type="ECO:0008006" key="5">
    <source>
        <dbReference type="Google" id="ProtNLM"/>
    </source>
</evidence>
<feature type="region of interest" description="Disordered" evidence="2">
    <location>
        <begin position="1"/>
        <end position="43"/>
    </location>
</feature>
<dbReference type="PANTHER" id="PTHR47331">
    <property type="entry name" value="PHD-TYPE DOMAIN-CONTAINING PROTEIN"/>
    <property type="match status" value="1"/>
</dbReference>